<protein>
    <submittedName>
        <fullName evidence="8">Cobalt ABC transporter permease</fullName>
    </submittedName>
</protein>
<name>A0A8T3V4I0_9EURY</name>
<keyword evidence="4 6" id="KW-1133">Transmembrane helix</keyword>
<evidence type="ECO:0000259" key="7">
    <source>
        <dbReference type="Pfam" id="PF13190"/>
    </source>
</evidence>
<sequence length="99" mass="10364">MEKKDMALIGVAIVICVIICVLSPYIASGDPDGLEKSAEDSGLAEDFSVEEIKGIPDAPFPDYAFASSPDNQVLQIVALVIGVVVTLLLGLGVAYVVKK</sequence>
<feature type="transmembrane region" description="Helical" evidence="6">
    <location>
        <begin position="73"/>
        <end position="97"/>
    </location>
</feature>
<gene>
    <name evidence="8" type="ORF">E7Z79_02015</name>
</gene>
<keyword evidence="5 6" id="KW-0472">Membrane</keyword>
<evidence type="ECO:0000256" key="2">
    <source>
        <dbReference type="ARBA" id="ARBA00022475"/>
    </source>
</evidence>
<dbReference type="Pfam" id="PF13190">
    <property type="entry name" value="PDGLE"/>
    <property type="match status" value="1"/>
</dbReference>
<evidence type="ECO:0000256" key="5">
    <source>
        <dbReference type="ARBA" id="ARBA00023136"/>
    </source>
</evidence>
<dbReference type="EMBL" id="SUTK01000005">
    <property type="protein sequence ID" value="MBE6501201.1"/>
    <property type="molecule type" value="Genomic_DNA"/>
</dbReference>
<dbReference type="AlphaFoldDB" id="A0A8T3V4I0"/>
<reference evidence="8" key="1">
    <citation type="submission" date="2019-04" db="EMBL/GenBank/DDBJ databases">
        <title>Evolution of Biomass-Degrading Anaerobic Consortia Revealed by Metagenomics.</title>
        <authorList>
            <person name="Peng X."/>
        </authorList>
    </citation>
    <scope>NUCLEOTIDE SEQUENCE</scope>
    <source>
        <strain evidence="8">SIG18</strain>
    </source>
</reference>
<feature type="transmembrane region" description="Helical" evidence="6">
    <location>
        <begin position="7"/>
        <end position="27"/>
    </location>
</feature>
<evidence type="ECO:0000256" key="3">
    <source>
        <dbReference type="ARBA" id="ARBA00022692"/>
    </source>
</evidence>
<dbReference type="Proteomes" id="UP000783037">
    <property type="component" value="Unassembled WGS sequence"/>
</dbReference>
<keyword evidence="2" id="KW-1003">Cell membrane</keyword>
<comment type="subcellular location">
    <subcellularLocation>
        <location evidence="1">Cell membrane</location>
    </subcellularLocation>
</comment>
<accession>A0A8T3V4I0</accession>
<evidence type="ECO:0000256" key="4">
    <source>
        <dbReference type="ARBA" id="ARBA00022989"/>
    </source>
</evidence>
<evidence type="ECO:0000256" key="1">
    <source>
        <dbReference type="ARBA" id="ARBA00004236"/>
    </source>
</evidence>
<feature type="domain" description="PDGLE" evidence="7">
    <location>
        <begin position="9"/>
        <end position="99"/>
    </location>
</feature>
<comment type="caution">
    <text evidence="8">The sequence shown here is derived from an EMBL/GenBank/DDBJ whole genome shotgun (WGS) entry which is preliminary data.</text>
</comment>
<evidence type="ECO:0000313" key="8">
    <source>
        <dbReference type="EMBL" id="MBE6501201.1"/>
    </source>
</evidence>
<dbReference type="GO" id="GO:0005886">
    <property type="term" value="C:plasma membrane"/>
    <property type="evidence" value="ECO:0007669"/>
    <property type="project" value="UniProtKB-SubCell"/>
</dbReference>
<organism evidence="8 9">
    <name type="scientific">Methanobrevibacter thaueri</name>
    <dbReference type="NCBI Taxonomy" id="190975"/>
    <lineage>
        <taxon>Archaea</taxon>
        <taxon>Methanobacteriati</taxon>
        <taxon>Methanobacteriota</taxon>
        <taxon>Methanomada group</taxon>
        <taxon>Methanobacteria</taxon>
        <taxon>Methanobacteriales</taxon>
        <taxon>Methanobacteriaceae</taxon>
        <taxon>Methanobrevibacter</taxon>
    </lineage>
</organism>
<proteinExistence type="predicted"/>
<dbReference type="InterPro" id="IPR025937">
    <property type="entry name" value="PDGLE_dom"/>
</dbReference>
<evidence type="ECO:0000256" key="6">
    <source>
        <dbReference type="SAM" id="Phobius"/>
    </source>
</evidence>
<evidence type="ECO:0000313" key="9">
    <source>
        <dbReference type="Proteomes" id="UP000783037"/>
    </source>
</evidence>
<keyword evidence="3 6" id="KW-0812">Transmembrane</keyword>